<dbReference type="Proteomes" id="UP001443914">
    <property type="component" value="Unassembled WGS sequence"/>
</dbReference>
<keyword evidence="2" id="KW-0819">tRNA processing</keyword>
<proteinExistence type="inferred from homology"/>
<dbReference type="Pfam" id="PF25150">
    <property type="entry name" value="TPR_Trm732"/>
    <property type="match status" value="1"/>
</dbReference>
<evidence type="ECO:0008006" key="8">
    <source>
        <dbReference type="Google" id="ProtNLM"/>
    </source>
</evidence>
<organism evidence="6 7">
    <name type="scientific">Saponaria officinalis</name>
    <name type="common">Common soapwort</name>
    <name type="synonym">Lychnis saponaria</name>
    <dbReference type="NCBI Taxonomy" id="3572"/>
    <lineage>
        <taxon>Eukaryota</taxon>
        <taxon>Viridiplantae</taxon>
        <taxon>Streptophyta</taxon>
        <taxon>Embryophyta</taxon>
        <taxon>Tracheophyta</taxon>
        <taxon>Spermatophyta</taxon>
        <taxon>Magnoliopsida</taxon>
        <taxon>eudicotyledons</taxon>
        <taxon>Gunneridae</taxon>
        <taxon>Pentapetalae</taxon>
        <taxon>Caryophyllales</taxon>
        <taxon>Caryophyllaceae</taxon>
        <taxon>Caryophylleae</taxon>
        <taxon>Saponaria</taxon>
    </lineage>
</organism>
<gene>
    <name evidence="6" type="ORF">RND81_10G070300</name>
</gene>
<reference evidence="6" key="1">
    <citation type="submission" date="2024-03" db="EMBL/GenBank/DDBJ databases">
        <title>WGS assembly of Saponaria officinalis var. Norfolk2.</title>
        <authorList>
            <person name="Jenkins J."/>
            <person name="Shu S."/>
            <person name="Grimwood J."/>
            <person name="Barry K."/>
            <person name="Goodstein D."/>
            <person name="Schmutz J."/>
            <person name="Leebens-Mack J."/>
            <person name="Osbourn A."/>
        </authorList>
    </citation>
    <scope>NUCLEOTIDE SEQUENCE [LARGE SCALE GENOMIC DNA]</scope>
    <source>
        <strain evidence="6">JIC</strain>
    </source>
</reference>
<dbReference type="InterPro" id="IPR051954">
    <property type="entry name" value="tRNA_methyltransferase_THADA"/>
</dbReference>
<protein>
    <recommendedName>
        <fullName evidence="8">DUF2428 domain-containing protein</fullName>
    </recommendedName>
</protein>
<evidence type="ECO:0000313" key="7">
    <source>
        <dbReference type="Proteomes" id="UP001443914"/>
    </source>
</evidence>
<evidence type="ECO:0000256" key="1">
    <source>
        <dbReference type="ARBA" id="ARBA00010409"/>
    </source>
</evidence>
<evidence type="ECO:0000313" key="6">
    <source>
        <dbReference type="EMBL" id="KAK9682389.1"/>
    </source>
</evidence>
<keyword evidence="7" id="KW-1185">Reference proteome</keyword>
<dbReference type="InterPro" id="IPR019442">
    <property type="entry name" value="THADA/TRM732_DUF2428"/>
</dbReference>
<name>A0AAW1HZL2_SAPOF</name>
<feature type="domain" description="DUF2428" evidence="3">
    <location>
        <begin position="1035"/>
        <end position="1362"/>
    </location>
</feature>
<evidence type="ECO:0000259" key="3">
    <source>
        <dbReference type="Pfam" id="PF10350"/>
    </source>
</evidence>
<dbReference type="InterPro" id="IPR056842">
    <property type="entry name" value="THADA-like_TPR_C"/>
</dbReference>
<comment type="similarity">
    <text evidence="1">Belongs to the THADA family.</text>
</comment>
<dbReference type="InterPro" id="IPR016024">
    <property type="entry name" value="ARM-type_fold"/>
</dbReference>
<dbReference type="PANTHER" id="PTHR14387:SF0">
    <property type="entry name" value="DUF2428 DOMAIN-CONTAINING PROTEIN"/>
    <property type="match status" value="1"/>
</dbReference>
<evidence type="ECO:0000259" key="5">
    <source>
        <dbReference type="Pfam" id="PF25151"/>
    </source>
</evidence>
<dbReference type="EMBL" id="JBDFQZ010000010">
    <property type="protein sequence ID" value="KAK9682389.1"/>
    <property type="molecule type" value="Genomic_DNA"/>
</dbReference>
<dbReference type="Pfam" id="PF10350">
    <property type="entry name" value="DUF2428"/>
    <property type="match status" value="1"/>
</dbReference>
<dbReference type="GO" id="GO:0030488">
    <property type="term" value="P:tRNA methylation"/>
    <property type="evidence" value="ECO:0007669"/>
    <property type="project" value="TreeGrafter"/>
</dbReference>
<feature type="domain" description="tRNA (32-2'-O)-methyltransferase regulator THADA-like TPR repeats region" evidence="4">
    <location>
        <begin position="563"/>
        <end position="880"/>
    </location>
</feature>
<accession>A0AAW1HZL2</accession>
<dbReference type="PANTHER" id="PTHR14387">
    <property type="entry name" value="THADA/DEATH RECEPTOR INTERACTING PROTEIN"/>
    <property type="match status" value="1"/>
</dbReference>
<sequence>MSAKWRALQHRHRYTYNAVIFPNSYTDSLTHLPSDDLSQNFCNLLKELASLNSIYSQVNFVKNVATSFVDLLSKSDDEGLVALSSRLYLELLFLENSLPVHRTLLSVLSKNRKFWGLIGGCFRELCEEYGVFGGKGRRFCVSRASLSIMSTPKLGYLMDVVEQCCVVVALDVISGLDYVVKETNGKARPSPLVMEQCQEGLSCLYYLLQRFPSKFLDVGDSRNGFAKDSSLLEMVFTVILCILKSAAFSRDCFVAAGVSFCAALQVLLSAEELAYFILDGVFERKACQLVTTSDCDYKNAIGRVPYKGNLNFELQNFSLLSRLCLIRGILTAVSRTVLNFHFMESEGSDNIIALENGGKCSQQILCDCILLELCHYCENPTDSHLNFHALTVMQICLQQIKTFILSNLVDQTTGNDLIPENVETRLLRIIWNNLEDSLTQTVKQVHLIFDLFLDIKATIHKGNDCTLMNLFLNKIASDLLCLGSRCKGRYVPLASITKRLGAKTLLEMNSGLLFEVAQAYIDDDICCAATSFLKCFLECFRDECWGSNGVERGYVIYRSYCLPPFLHGLASGNSKLRSNLNTYALPSLLEVDVDSIFPMIAFLSVGVGVDAGLEYRELSCLDMDFGIEQKVAVMVSLLKVSRSLALFEGDIDSTQHVEVPSEGFMVREQYANIYIKGIQVKIPAEWLALALTHVDESLRVDAAESLFLNPKTASLPSTLELSLMRLSVPLNMRCCSTAFQMKWASLFRKFFSRVRTALERQIKQGIWKPFDCCKNDSVSVHKRDGNNAIVNRAEELYQFIKWLSCFLFFSCYPSAPYERKIMAMELLMIMVSVWSIVPPLPGNSESTSSQDLYPFSEGLTRPDSTMLLVGSIIDSWDRLRESSFRILLSFPTPLPGLSSDHMVQEIILWAKKLVCSPRVRESDAGALALRLIFRKYVLELGWIMGSSLNVISHKSESNLSNGCQVLKSRFPVMQYINSLLDWLQVAVEDGEKDLLEACKNSFVHGVLLTLRYSFEELDWNSDVLAASIPEMRCALAKLLELVMQITSLALWVVSADAWFLPQDMDDIDEDSFSGIPDEIGMPDSSLEHEARDVKVKQDVRPTEQIVMVGCWLAMKEVSLLFGTIIRKIPLPTATSSLDKKSDDTTMDHLMSASDAVLDVNQLEAIGNHFLEVLLKMKHNGAIDKTRAGFTALCNRLLCSDDPRLCQLIESWMDQLMERTVAKGQTVDDLLRRSAGIPAAFSALFLSEPQGAPKKLLPRALHWLINVAGGSLLGQSEPIQIAGDTTEILDLEAEETSTSTQIFDTSTDLKSSKIRVEGVIPTVHAFNVLKAAFNDANLATDTSGFAAEAMIISIRAFSSPHWEIRNSACLVYTALLRRMVGFLNVHKRASTRHALTSLEFFHRYPSLHSFVFSELEIATELLLDGRSKSTLASIVHPSLCPVLILLSRLKPSPIASELGDQFDPFLFMPFIQRCSTESNMRIRKLASRALTGLVSNEKLHSVLLDVASLLPCSENPSETAVDKTSFRGSRSSVSFNSVHGILLQLSALLDTNCRNLAEFSSKDSILDDLLKSLIKCSWIGSPRLSPCPTLNTSFLRVLDHMLSIAGTCQAVKNYDVICGLLSELCSECLTLNSFDESSFIDPTTSELRKQAAISYLRCVYLSKENAEVQLPHHTCDNMRKAGPLVQHRPGDIEKRLVCFMSDASYEVRHATFKWLLQFVTTASTEAGDDGIAAIALWARANLQVTLIELLSKETHHKCVDYILRIIFAWNLSQYQKSDKICGNTIYIGVIELDLLLLFWNKLVSIHETVRHTKTLETLLCCFGLCIKRFASSLTSTLLVLSTLKSRKHDESDELIRCTILLYEQIKHFVCLIKQYADASQPVNLRKAAAESIVASGLLEQAELISSIVISVGIPSESSQFDVIHSKDSVNMYGFLILDLWFTCIKLLEDEDVNIRKELALDVQKCYPEQFRSRFLAGLVPAQVEKVIELSFEFLSSVFGHWDVYFDYLLKWVLEASSCIVPEGDMVKRVFDKELDNYHEEKLLICQICCSHLEMLPVSKTHKPEFRNFLITWRTRFLDQLLRFISDHLGKLGGAYWVGGVGNHKDAFLPLYGNLLGFYVLSKCIFDEAVDDGMSLISDVIELEKSIRPFLGNPLVCNLYILVVRLHGEKVGVVANHLIAPLLNGVLLWDGFNPYFLLR</sequence>
<evidence type="ECO:0000259" key="4">
    <source>
        <dbReference type="Pfam" id="PF25150"/>
    </source>
</evidence>
<comment type="caution">
    <text evidence="6">The sequence shown here is derived from an EMBL/GenBank/DDBJ whole genome shotgun (WGS) entry which is preliminary data.</text>
</comment>
<feature type="domain" description="tRNA (32-2'-O)-methyltransferase regulator THADA-like C-terminal TPR repeats region" evidence="5">
    <location>
        <begin position="1364"/>
        <end position="1547"/>
    </location>
</feature>
<evidence type="ECO:0000256" key="2">
    <source>
        <dbReference type="ARBA" id="ARBA00022694"/>
    </source>
</evidence>
<dbReference type="SUPFAM" id="SSF48371">
    <property type="entry name" value="ARM repeat"/>
    <property type="match status" value="1"/>
</dbReference>
<dbReference type="GO" id="GO:0005829">
    <property type="term" value="C:cytosol"/>
    <property type="evidence" value="ECO:0007669"/>
    <property type="project" value="TreeGrafter"/>
</dbReference>
<dbReference type="Pfam" id="PF25151">
    <property type="entry name" value="TPR_Trm732_C"/>
    <property type="match status" value="1"/>
</dbReference>
<dbReference type="InterPro" id="IPR056843">
    <property type="entry name" value="THADA-like_TPR"/>
</dbReference>